<evidence type="ECO:0000259" key="5">
    <source>
        <dbReference type="Pfam" id="PF05157"/>
    </source>
</evidence>
<comment type="similarity">
    <text evidence="1">Belongs to the GSP E family.</text>
</comment>
<dbReference type="EMBL" id="MHIQ01000008">
    <property type="protein sequence ID" value="OGY55164.1"/>
    <property type="molecule type" value="Genomic_DNA"/>
</dbReference>
<dbReference type="Proteomes" id="UP000178944">
    <property type="component" value="Unassembled WGS sequence"/>
</dbReference>
<dbReference type="InterPro" id="IPR001482">
    <property type="entry name" value="T2SS/T4SS_dom"/>
</dbReference>
<evidence type="ECO:0000313" key="6">
    <source>
        <dbReference type="EMBL" id="OGY55164.1"/>
    </source>
</evidence>
<comment type="caution">
    <text evidence="6">The sequence shown here is derived from an EMBL/GenBank/DDBJ whole genome shotgun (WGS) entry which is preliminary data.</text>
</comment>
<dbReference type="AlphaFoldDB" id="A0A1G1YS80"/>
<organism evidence="6 7">
    <name type="scientific">Candidatus Buchananbacteria bacterium RIFCSPLOWO2_01_FULL_56_15</name>
    <dbReference type="NCBI Taxonomy" id="1797547"/>
    <lineage>
        <taxon>Bacteria</taxon>
        <taxon>Candidatus Buchananiibacteriota</taxon>
    </lineage>
</organism>
<dbReference type="FunFam" id="3.40.50.300:FF:000398">
    <property type="entry name" value="Type IV pilus assembly ATPase PilB"/>
    <property type="match status" value="1"/>
</dbReference>
<evidence type="ECO:0008006" key="8">
    <source>
        <dbReference type="Google" id="ProtNLM"/>
    </source>
</evidence>
<dbReference type="PANTHER" id="PTHR30258:SF3">
    <property type="entry name" value="SLL1921 PROTEIN"/>
    <property type="match status" value="1"/>
</dbReference>
<dbReference type="CDD" id="cd01129">
    <property type="entry name" value="PulE-GspE-like"/>
    <property type="match status" value="1"/>
</dbReference>
<dbReference type="Pfam" id="PF05157">
    <property type="entry name" value="MshEN"/>
    <property type="match status" value="1"/>
</dbReference>
<evidence type="ECO:0000256" key="2">
    <source>
        <dbReference type="ARBA" id="ARBA00022741"/>
    </source>
</evidence>
<name>A0A1G1YS80_9BACT</name>
<evidence type="ECO:0000313" key="7">
    <source>
        <dbReference type="Proteomes" id="UP000178944"/>
    </source>
</evidence>
<dbReference type="Pfam" id="PF00437">
    <property type="entry name" value="T2SSE"/>
    <property type="match status" value="1"/>
</dbReference>
<dbReference type="Gene3D" id="3.30.300.160">
    <property type="entry name" value="Type II secretion system, protein E, N-terminal domain"/>
    <property type="match status" value="1"/>
</dbReference>
<keyword evidence="2" id="KW-0547">Nucleotide-binding</keyword>
<dbReference type="GO" id="GO:0005886">
    <property type="term" value="C:plasma membrane"/>
    <property type="evidence" value="ECO:0007669"/>
    <property type="project" value="TreeGrafter"/>
</dbReference>
<keyword evidence="3" id="KW-0067">ATP-binding</keyword>
<proteinExistence type="inferred from homology"/>
<dbReference type="Gene3D" id="3.30.450.90">
    <property type="match status" value="1"/>
</dbReference>
<dbReference type="SUPFAM" id="SSF160246">
    <property type="entry name" value="EspE N-terminal domain-like"/>
    <property type="match status" value="1"/>
</dbReference>
<feature type="domain" description="Type II secretion system protein GspE N-terminal" evidence="5">
    <location>
        <begin position="60"/>
        <end position="144"/>
    </location>
</feature>
<feature type="domain" description="Bacterial type II secretion system protein E" evidence="4">
    <location>
        <begin position="166"/>
        <end position="556"/>
    </location>
</feature>
<dbReference type="GO" id="GO:0005524">
    <property type="term" value="F:ATP binding"/>
    <property type="evidence" value="ECO:0007669"/>
    <property type="project" value="UniProtKB-KW"/>
</dbReference>
<protein>
    <recommendedName>
        <fullName evidence="8">AAA+ ATPase domain-containing protein</fullName>
    </recommendedName>
</protein>
<evidence type="ECO:0000259" key="4">
    <source>
        <dbReference type="Pfam" id="PF00437"/>
    </source>
</evidence>
<accession>A0A1G1YS80</accession>
<dbReference type="InterPro" id="IPR027417">
    <property type="entry name" value="P-loop_NTPase"/>
</dbReference>
<dbReference type="SUPFAM" id="SSF52540">
    <property type="entry name" value="P-loop containing nucleoside triphosphate hydrolases"/>
    <property type="match status" value="1"/>
</dbReference>
<sequence>MDLSNEKVKSLVADLKLIAADQLEAAFQAAERAKQPLATVLVEKDLISDDNIGQVIADHLGYPFIDLDTVAIDTAVLELLPEVVAKKQKAIVFHRDRDALKVAMANPGNLTLINLLRKKTGQTIIPFYTTSDNIHGALVKYQAGIETEFSEIIQANISAAKRGAKAEDVPIIKIVDTLIEHAHQNKASDIHLEPADQKTLVRFRIDGILHDIITLPKEIHPLLIMRLKILAQLRTDEHQSAQDGKIRTDVDDEKVDIRVSIIPIVEGEKAVLRLLSEKARQVSLEDLGLSHQDLLTLKKAYAKPYGMILATGPTGAGKTTTLYAILKILNQREVNISTIEDPVEYDIEGVNQIQVNSKTNLTFASGLRSILRQDPNIIMVGEIRDEETAGIAINAAMTGHLVLSTLHTNDAPTALPRFLDMGIEPFLIASTVNVIIAQRLVRRNCSRCVVSRTVATAELQREFSAKLISSLLPRGKKSVRLYAGKGCTVCGNTGYAGRVGVFEVLVVSEKIRELIMRRVDADQIRTQAIAEGMKTMVLDGVQKTLAGITTLSEVLRAVRE</sequence>
<reference evidence="6 7" key="1">
    <citation type="journal article" date="2016" name="Nat. Commun.">
        <title>Thousands of microbial genomes shed light on interconnected biogeochemical processes in an aquifer system.</title>
        <authorList>
            <person name="Anantharaman K."/>
            <person name="Brown C.T."/>
            <person name="Hug L.A."/>
            <person name="Sharon I."/>
            <person name="Castelle C.J."/>
            <person name="Probst A.J."/>
            <person name="Thomas B.C."/>
            <person name="Singh A."/>
            <person name="Wilkins M.J."/>
            <person name="Karaoz U."/>
            <person name="Brodie E.L."/>
            <person name="Williams K.H."/>
            <person name="Hubbard S.S."/>
            <person name="Banfield J.F."/>
        </authorList>
    </citation>
    <scope>NUCLEOTIDE SEQUENCE [LARGE SCALE GENOMIC DNA]</scope>
</reference>
<dbReference type="Gene3D" id="3.40.50.300">
    <property type="entry name" value="P-loop containing nucleotide triphosphate hydrolases"/>
    <property type="match status" value="1"/>
</dbReference>
<dbReference type="InterPro" id="IPR037257">
    <property type="entry name" value="T2SS_E_N_sf"/>
</dbReference>
<dbReference type="PANTHER" id="PTHR30258">
    <property type="entry name" value="TYPE II SECRETION SYSTEM PROTEIN GSPE-RELATED"/>
    <property type="match status" value="1"/>
</dbReference>
<evidence type="ECO:0000256" key="1">
    <source>
        <dbReference type="ARBA" id="ARBA00006611"/>
    </source>
</evidence>
<dbReference type="InterPro" id="IPR007831">
    <property type="entry name" value="T2SS_GspE_N"/>
</dbReference>
<dbReference type="GO" id="GO:0016887">
    <property type="term" value="F:ATP hydrolysis activity"/>
    <property type="evidence" value="ECO:0007669"/>
    <property type="project" value="TreeGrafter"/>
</dbReference>
<gene>
    <name evidence="6" type="ORF">A2951_02575</name>
</gene>
<evidence type="ECO:0000256" key="3">
    <source>
        <dbReference type="ARBA" id="ARBA00022840"/>
    </source>
</evidence>